<evidence type="ECO:0000256" key="1">
    <source>
        <dbReference type="SAM" id="Phobius"/>
    </source>
</evidence>
<dbReference type="Proteomes" id="UP001200022">
    <property type="component" value="Unassembled WGS sequence"/>
</dbReference>
<keyword evidence="1" id="KW-0472">Membrane</keyword>
<evidence type="ECO:0000313" key="2">
    <source>
        <dbReference type="EMBL" id="MCF7561360.1"/>
    </source>
</evidence>
<evidence type="ECO:0000313" key="3">
    <source>
        <dbReference type="Proteomes" id="UP001200022"/>
    </source>
</evidence>
<reference evidence="2 3" key="1">
    <citation type="submission" date="2022-01" db="EMBL/GenBank/DDBJ databases">
        <title>Draft genome sequence of Sabulilitoribacter multivorans KCTC 32326.</title>
        <authorList>
            <person name="Oh J.-S."/>
        </authorList>
    </citation>
    <scope>NUCLEOTIDE SEQUENCE [LARGE SCALE GENOMIC DNA]</scope>
    <source>
        <strain evidence="2 3">M-M16</strain>
    </source>
</reference>
<protein>
    <submittedName>
        <fullName evidence="2">Uncharacterized protein</fullName>
    </submittedName>
</protein>
<feature type="transmembrane region" description="Helical" evidence="1">
    <location>
        <begin position="77"/>
        <end position="97"/>
    </location>
</feature>
<dbReference type="RefSeq" id="WP_237232040.1">
    <property type="nucleotide sequence ID" value="NZ_JAKKDV010000005.1"/>
</dbReference>
<name>A0ABS9IL95_9FLAO</name>
<keyword evidence="1" id="KW-1133">Transmembrane helix</keyword>
<organism evidence="2 3">
    <name type="scientific">Flaviramulus multivorans</name>
    <dbReference type="NCBI Taxonomy" id="1304750"/>
    <lineage>
        <taxon>Bacteria</taxon>
        <taxon>Pseudomonadati</taxon>
        <taxon>Bacteroidota</taxon>
        <taxon>Flavobacteriia</taxon>
        <taxon>Flavobacteriales</taxon>
        <taxon>Flavobacteriaceae</taxon>
        <taxon>Flaviramulus</taxon>
    </lineage>
</organism>
<sequence length="165" mass="18946">MDKNNLHNIKKTGFKTPKDYFANLDDVILSEIKLKETIKNPGFNVPKGYFEALEKRIITNVSEQESSKVISLFNKRTVIYVSSIAAAILLLFNLSIFNKDAGWNKLDTETVENYIIAEDYGSYEIASLLSEEDLKEEDFIDYNFDNENIENYLLNNLDIGDLVNE</sequence>
<keyword evidence="1" id="KW-0812">Transmembrane</keyword>
<comment type="caution">
    <text evidence="2">The sequence shown here is derived from an EMBL/GenBank/DDBJ whole genome shotgun (WGS) entry which is preliminary data.</text>
</comment>
<accession>A0ABS9IL95</accession>
<keyword evidence="3" id="KW-1185">Reference proteome</keyword>
<proteinExistence type="predicted"/>
<dbReference type="EMBL" id="JAKKDV010000005">
    <property type="protein sequence ID" value="MCF7561360.1"/>
    <property type="molecule type" value="Genomic_DNA"/>
</dbReference>
<gene>
    <name evidence="2" type="ORF">L3X39_11995</name>
</gene>